<organism evidence="3 4">
    <name type="scientific">Candidatus Methylumidiphilus alinenensis</name>
    <dbReference type="NCBI Taxonomy" id="2202197"/>
    <lineage>
        <taxon>Bacteria</taxon>
        <taxon>Pseudomonadati</taxon>
        <taxon>Pseudomonadota</taxon>
        <taxon>Gammaproteobacteria</taxon>
        <taxon>Methylococcales</taxon>
        <taxon>Candidatus Methylumidiphilus</taxon>
    </lineage>
</organism>
<protein>
    <recommendedName>
        <fullName evidence="5">DUF748 domain-containing protein</fullName>
    </recommendedName>
</protein>
<name>A0A2W4QT56_9GAMM</name>
<dbReference type="EMBL" id="QJPH01000394">
    <property type="protein sequence ID" value="PZN75245.1"/>
    <property type="molecule type" value="Genomic_DNA"/>
</dbReference>
<feature type="region of interest" description="Disordered" evidence="1">
    <location>
        <begin position="1276"/>
        <end position="1298"/>
    </location>
</feature>
<dbReference type="GO" id="GO:0090313">
    <property type="term" value="P:regulation of protein targeting to membrane"/>
    <property type="evidence" value="ECO:0007669"/>
    <property type="project" value="TreeGrafter"/>
</dbReference>
<keyword evidence="2" id="KW-0472">Membrane</keyword>
<sequence>MKRLIALVKKPWLLAGGGVLLIYTLAGFFLIPYLVELYTPLIVAEQIKRQASVKAVHFNPFIFKFDVEDFALKESDGLPIVGLRHLVIDFELESLFHRAWIFHDLILEGLNIHVAMDDQGTLNLTQIADSLPQTEQPPPPAGHPPRFLLKHFALKDGAVEYTRRANTQTLSPLNLELDDISTLPNRNGFLELDALLEGGGALHWDGHFTLEPIRAEGDFRLADFNLASAWKLIHDRLNLANPGGALSLTAHYRFGLQQEKQELNLSKIGCKLTKLHLALADAAEPLLDVDTLELDKAEFDLGQHSVKLPYNVIKKGQIKVTVDGQGGVNWQNIMIAAPQTTQMPPAPPAPSGVAATESAPWHVELGALKLEEIGIAYADASSQIPFAATLGSLGLDFAATAEVGADKPQVIAHGIKLIIGDIKIAETGPDAAPEPLFTLSNFQLDGAGFDLNNHIIKLPSSVIEKGLLQVALDEQGGLNWQHLAKPKKPENPAPVSEPAKDTATTVPWRLELGAFKLAELGIRYADASRNRPYVASIGGIGLNFAAKAEVGLDEPKAHLEKLNLSVKDIQLNENGKATPLLGWDSLEVAGGRLDLEKHDLGIDKIALKGGGTQILRDADGTISLAEIFAPKAGTNATSEPASAKGKPPPAPPLWHVALKAFALQGFKLAYSDTTFSSVIAYDADSIDLNLGNINYPGKNPINVDAKIRIKQGGTLAIKGKAFASGNSADAKVQADKLNLAPLQPLVAKFAKLKLDSADFSSNLQVGFRQNDTDPAIKATGTLGVGHLLLKEAIGGQRLLSWKSLAVNGIDFGLKPDRLNIKEVRILEPGIKIAIAKDKSNNFASAFRAQPVSKPETVKAEEATALKIKSKPQKTTPAPSKPFPVKVERVRLDNGIIDFSDISLVIPFSTRVHDFEGTATDITTTPNSRSTLKFTGRVEEFGEAKVDGTLIPSAFKAFSDVKVIFRNVEMSSLSPYSATFAGRKITSGKLNLDLLYKIENGQIKSENKIMLDQFTLGEKVESPGATSLPLDLAIALLKDGDGKINATVPIEGDVDNPTFAYGPLLWDAFVTLIKTAVTAPFRAIGSLLGIEASEDLGSVLFPPGIDALPPPEREKIQEVAKALAQRPTVELTLKGGFDTKLDGEAMRSLRIRQAVAQKLGNDGGDGTEPLPFSDVKTQKALEDLADKRGGANFLDDVQAEFEKSAGHKPTRVHGVSALLGRASEDTNFYEKAYQKLVESEPLPDSALEALADQRMKVVLKELASQPGYDPVRVVAGKAESVSDGKDGNVPTKMELGAHE</sequence>
<feature type="transmembrane region" description="Helical" evidence="2">
    <location>
        <begin position="12"/>
        <end position="35"/>
    </location>
</feature>
<dbReference type="InterPro" id="IPR052894">
    <property type="entry name" value="AsmA-related"/>
</dbReference>
<keyword evidence="2" id="KW-1133">Transmembrane helix</keyword>
<comment type="caution">
    <text evidence="3">The sequence shown here is derived from an EMBL/GenBank/DDBJ whole genome shotgun (WGS) entry which is preliminary data.</text>
</comment>
<proteinExistence type="predicted"/>
<evidence type="ECO:0000313" key="3">
    <source>
        <dbReference type="EMBL" id="PZN75245.1"/>
    </source>
</evidence>
<dbReference type="PANTHER" id="PTHR30441:SF8">
    <property type="entry name" value="DUF748 DOMAIN-CONTAINING PROTEIN"/>
    <property type="match status" value="1"/>
</dbReference>
<dbReference type="InterPro" id="IPR008023">
    <property type="entry name" value="DUF748"/>
</dbReference>
<dbReference type="Pfam" id="PF05359">
    <property type="entry name" value="DUF748"/>
    <property type="match status" value="1"/>
</dbReference>
<evidence type="ECO:0000313" key="4">
    <source>
        <dbReference type="Proteomes" id="UP000249396"/>
    </source>
</evidence>
<evidence type="ECO:0000256" key="2">
    <source>
        <dbReference type="SAM" id="Phobius"/>
    </source>
</evidence>
<reference evidence="3 4" key="1">
    <citation type="journal article" date="2018" name="Aquat. Microb. Ecol.">
        <title>Gammaproteobacterial methanotrophs dominate.</title>
        <authorList>
            <person name="Rissanen A.J."/>
            <person name="Saarenheimo J."/>
            <person name="Tiirola M."/>
            <person name="Peura S."/>
            <person name="Aalto S.L."/>
            <person name="Karvinen A."/>
            <person name="Nykanen H."/>
        </authorList>
    </citation>
    <scope>NUCLEOTIDE SEQUENCE [LARGE SCALE GENOMIC DNA]</scope>
    <source>
        <strain evidence="3">AMbin10</strain>
    </source>
</reference>
<dbReference type="GO" id="GO:0005886">
    <property type="term" value="C:plasma membrane"/>
    <property type="evidence" value="ECO:0007669"/>
    <property type="project" value="TreeGrafter"/>
</dbReference>
<keyword evidence="2" id="KW-0812">Transmembrane</keyword>
<accession>A0A2W4QT56</accession>
<gene>
    <name evidence="3" type="ORF">DM484_19280</name>
</gene>
<evidence type="ECO:0000256" key="1">
    <source>
        <dbReference type="SAM" id="MobiDB-lite"/>
    </source>
</evidence>
<dbReference type="PANTHER" id="PTHR30441">
    <property type="entry name" value="DUF748 DOMAIN-CONTAINING PROTEIN"/>
    <property type="match status" value="1"/>
</dbReference>
<dbReference type="Proteomes" id="UP000249396">
    <property type="component" value="Unassembled WGS sequence"/>
</dbReference>
<evidence type="ECO:0008006" key="5">
    <source>
        <dbReference type="Google" id="ProtNLM"/>
    </source>
</evidence>